<evidence type="ECO:0000256" key="1">
    <source>
        <dbReference type="RuleBase" id="RU000363"/>
    </source>
</evidence>
<feature type="region of interest" description="Disordered" evidence="2">
    <location>
        <begin position="1"/>
        <end position="25"/>
    </location>
</feature>
<dbReference type="PROSITE" id="PS00061">
    <property type="entry name" value="ADH_SHORT"/>
    <property type="match status" value="1"/>
</dbReference>
<dbReference type="Proteomes" id="UP001244341">
    <property type="component" value="Chromosome 7b"/>
</dbReference>
<sequence>MAGKCSPHNQAVSSRSSSSSSSSSSSVRRKTAVAAAQPAAVITGCSTGIGRDTALMLAQNGWHVFAGARADADLQQLAQLHQGITPVCMDVTSQQSIEAVQQQVQAAVGGSGLQLLVNNAGIGMVSPVEFFELQGFRDVFEVNFMGAVATSQAFIPLLRAGQQRGRIINISSVAGHLNMPVWSAYCSSKHALESFSECLRYELQQFGVAVVLVKPGPVATPIWQKSRDKSTVQVDPQRFAAAMEVYADMMEGMKEETKRSEEGAIPVSEVVAVIYEAATAANPKTRYHVGDRAALTYTLQKLLPEGIWEGIMQSYFSKVTQQAAQQQQQAGRAAVLAPQEAAAAAQQQGVSAEAKQR</sequence>
<evidence type="ECO:0000313" key="4">
    <source>
        <dbReference type="Proteomes" id="UP001244341"/>
    </source>
</evidence>
<reference evidence="3 4" key="1">
    <citation type="submission" date="2023-05" db="EMBL/GenBank/DDBJ databases">
        <title>A 100% complete, gapless, phased diploid assembly of the Scenedesmus obliquus UTEX 3031 genome.</title>
        <authorList>
            <person name="Biondi T.C."/>
            <person name="Hanschen E.R."/>
            <person name="Kwon T."/>
            <person name="Eng W."/>
            <person name="Kruse C.P.S."/>
            <person name="Koehler S.I."/>
            <person name="Kunde Y."/>
            <person name="Gleasner C.D."/>
            <person name="You Mak K.T."/>
            <person name="Polle J."/>
            <person name="Hovde B.T."/>
            <person name="Starkenburg S.R."/>
        </authorList>
    </citation>
    <scope>NUCLEOTIDE SEQUENCE [LARGE SCALE GENOMIC DNA]</scope>
    <source>
        <strain evidence="3 4">DOE0152z</strain>
    </source>
</reference>
<evidence type="ECO:0000256" key="2">
    <source>
        <dbReference type="SAM" id="MobiDB-lite"/>
    </source>
</evidence>
<dbReference type="InterPro" id="IPR002347">
    <property type="entry name" value="SDR_fam"/>
</dbReference>
<dbReference type="InterPro" id="IPR020904">
    <property type="entry name" value="Sc_DH/Rdtase_CS"/>
</dbReference>
<feature type="compositionally biased region" description="Low complexity" evidence="2">
    <location>
        <begin position="12"/>
        <end position="25"/>
    </location>
</feature>
<gene>
    <name evidence="3" type="ORF">OEZ85_013116</name>
</gene>
<dbReference type="PRINTS" id="PR00080">
    <property type="entry name" value="SDRFAMILY"/>
</dbReference>
<dbReference type="Pfam" id="PF00106">
    <property type="entry name" value="adh_short"/>
    <property type="match status" value="1"/>
</dbReference>
<dbReference type="SUPFAM" id="SSF51735">
    <property type="entry name" value="NAD(P)-binding Rossmann-fold domains"/>
    <property type="match status" value="1"/>
</dbReference>
<accession>A0ABY8U7N5</accession>
<proteinExistence type="inferred from homology"/>
<comment type="similarity">
    <text evidence="1">Belongs to the short-chain dehydrogenases/reductases (SDR) family.</text>
</comment>
<keyword evidence="4" id="KW-1185">Reference proteome</keyword>
<dbReference type="EMBL" id="CP126214">
    <property type="protein sequence ID" value="WIA16427.1"/>
    <property type="molecule type" value="Genomic_DNA"/>
</dbReference>
<dbReference type="PANTHER" id="PTHR43313:SF1">
    <property type="entry name" value="3BETA-HYDROXYSTEROID DEHYDROGENASE DHS-16"/>
    <property type="match status" value="1"/>
</dbReference>
<dbReference type="PRINTS" id="PR00081">
    <property type="entry name" value="GDHRDH"/>
</dbReference>
<protein>
    <submittedName>
        <fullName evidence="3">Uncharacterized protein</fullName>
    </submittedName>
</protein>
<organism evidence="3 4">
    <name type="scientific">Tetradesmus obliquus</name>
    <name type="common">Green alga</name>
    <name type="synonym">Acutodesmus obliquus</name>
    <dbReference type="NCBI Taxonomy" id="3088"/>
    <lineage>
        <taxon>Eukaryota</taxon>
        <taxon>Viridiplantae</taxon>
        <taxon>Chlorophyta</taxon>
        <taxon>core chlorophytes</taxon>
        <taxon>Chlorophyceae</taxon>
        <taxon>CS clade</taxon>
        <taxon>Sphaeropleales</taxon>
        <taxon>Scenedesmaceae</taxon>
        <taxon>Tetradesmus</taxon>
    </lineage>
</organism>
<name>A0ABY8U7N5_TETOB</name>
<evidence type="ECO:0000313" key="3">
    <source>
        <dbReference type="EMBL" id="WIA16427.1"/>
    </source>
</evidence>
<dbReference type="CDD" id="cd05374">
    <property type="entry name" value="17beta-HSD-like_SDR_c"/>
    <property type="match status" value="1"/>
</dbReference>
<dbReference type="PANTHER" id="PTHR43313">
    <property type="entry name" value="SHORT-CHAIN DEHYDROGENASE/REDUCTASE FAMILY 9C"/>
    <property type="match status" value="1"/>
</dbReference>
<dbReference type="Gene3D" id="3.40.50.720">
    <property type="entry name" value="NAD(P)-binding Rossmann-like Domain"/>
    <property type="match status" value="1"/>
</dbReference>
<dbReference type="InterPro" id="IPR036291">
    <property type="entry name" value="NAD(P)-bd_dom_sf"/>
</dbReference>